<accession>A0A0F9JJ91</accession>
<comment type="caution">
    <text evidence="1">The sequence shown here is derived from an EMBL/GenBank/DDBJ whole genome shotgun (WGS) entry which is preliminary data.</text>
</comment>
<evidence type="ECO:0000313" key="1">
    <source>
        <dbReference type="EMBL" id="KKM05816.1"/>
    </source>
</evidence>
<proteinExistence type="predicted"/>
<gene>
    <name evidence="1" type="ORF">LCGC14_1750220</name>
</gene>
<name>A0A0F9JJ91_9ZZZZ</name>
<sequence>RQRFTTDEMPENECDTEVEFIMNYLHSQGVVIKVAEISDDVAQTASDGETRTAIGRGMTLVSTSRSVDIFRSFKDMGYVAVEPLKGDKSADILV</sequence>
<dbReference type="AlphaFoldDB" id="A0A0F9JJ91"/>
<organism evidence="1">
    <name type="scientific">marine sediment metagenome</name>
    <dbReference type="NCBI Taxonomy" id="412755"/>
    <lineage>
        <taxon>unclassified sequences</taxon>
        <taxon>metagenomes</taxon>
        <taxon>ecological metagenomes</taxon>
    </lineage>
</organism>
<dbReference type="EMBL" id="LAZR01016135">
    <property type="protein sequence ID" value="KKM05816.1"/>
    <property type="molecule type" value="Genomic_DNA"/>
</dbReference>
<feature type="non-terminal residue" evidence="1">
    <location>
        <position position="1"/>
    </location>
</feature>
<protein>
    <submittedName>
        <fullName evidence="1">Uncharacterized protein</fullName>
    </submittedName>
</protein>
<reference evidence="1" key="1">
    <citation type="journal article" date="2015" name="Nature">
        <title>Complex archaea that bridge the gap between prokaryotes and eukaryotes.</title>
        <authorList>
            <person name="Spang A."/>
            <person name="Saw J.H."/>
            <person name="Jorgensen S.L."/>
            <person name="Zaremba-Niedzwiedzka K."/>
            <person name="Martijn J."/>
            <person name="Lind A.E."/>
            <person name="van Eijk R."/>
            <person name="Schleper C."/>
            <person name="Guy L."/>
            <person name="Ettema T.J."/>
        </authorList>
    </citation>
    <scope>NUCLEOTIDE SEQUENCE</scope>
</reference>